<keyword evidence="14" id="KW-1185">Reference proteome</keyword>
<dbReference type="AlphaFoldDB" id="A0A7W4Z8K9"/>
<keyword evidence="10" id="KW-0732">Signal</keyword>
<evidence type="ECO:0000256" key="10">
    <source>
        <dbReference type="SAM" id="SignalP"/>
    </source>
</evidence>
<dbReference type="Pfam" id="PF00593">
    <property type="entry name" value="TonB_dep_Rec_b-barrel"/>
    <property type="match status" value="1"/>
</dbReference>
<dbReference type="InterPro" id="IPR000531">
    <property type="entry name" value="Beta-barrel_TonB"/>
</dbReference>
<dbReference type="Gene3D" id="2.40.170.20">
    <property type="entry name" value="TonB-dependent receptor, beta-barrel domain"/>
    <property type="match status" value="1"/>
</dbReference>
<evidence type="ECO:0000256" key="3">
    <source>
        <dbReference type="ARBA" id="ARBA00022452"/>
    </source>
</evidence>
<evidence type="ECO:0000256" key="2">
    <source>
        <dbReference type="ARBA" id="ARBA00022448"/>
    </source>
</evidence>
<feature type="signal peptide" evidence="10">
    <location>
        <begin position="1"/>
        <end position="27"/>
    </location>
</feature>
<sequence>MLKRNKLALSISAAMLSGGLVAPLAQAQSGENLEEVTVTGIRGSLQDALSTKRDSHAIVDAISAEDIGKFPDKNVAESLQRVPGVTIQRQFDEGAAVSIRGAGNDLTLTTLNGQNVASTGWFVLEPAKRSFNYELLPSELVGDIKVYKSAQADLAEGGVGGTVEINTRKPLDLDSMTLHGSLEGSYQSDSNEVDPQASGLASWKNDSETFGVLVSAVSQERSLQRQGNEAFWEWGAGPVAFEQERKRSAVTATFQYQPNDRLDIVFNAIDMKMEADNTNYALWLTQGNCGWCADENGDPITVDPEDKINGTTARGPIAVAYYQARPREATMSSDVYDLSVDYSGDGYILSFQAGRTTSSGGTDFEMVLDDGSGGTPVDGTYDFFGRQSWDLGSFDMSSYDPGSLAMGTGANYNATPKTDDETYFQSDLEFDVEFGAINAIKAGLKWSDHNTSSRKYTYLLSSSFDPVIPTAEVLDGTIDAGSYEIPKIDADAAKDWARSATIGKEEDLGSYSEVDETNSAVYVMATFGSDNVRGNFGVRYVTTDASSTYYLQDADGNYLQEDIDGDYSEFLPSFNLAMDLSDDVILRTSAARVMARPQYVDMYVNPQVSGADDDLADNQFWVIGNVDLDPFIANQFDIGLEWYFTEGSLLSGAIFYKDVRNFVTYTNTDATAAEIPFAGVLRPKEEAAGWTVQVKDNNNDATIQGFELSYQQDFGNGFGTILNYTNTDTETNPDTYTDGRTVLSDSSEHVYNLMGYYENDLFSVRLAYNWRSEYMIRETGSYGNRLHDDFGTLDLSALWQVTDNIDVKLNATNLLEEDATQYGNNAEITPGSGFTSGFPLYEYEYARRIDLGISARF</sequence>
<dbReference type="Pfam" id="PF07715">
    <property type="entry name" value="Plug"/>
    <property type="match status" value="1"/>
</dbReference>
<evidence type="ECO:0000313" key="14">
    <source>
        <dbReference type="Proteomes" id="UP000535937"/>
    </source>
</evidence>
<dbReference type="InterPro" id="IPR010104">
    <property type="entry name" value="TonB_rcpt_bac"/>
</dbReference>
<dbReference type="CDD" id="cd01347">
    <property type="entry name" value="ligand_gated_channel"/>
    <property type="match status" value="1"/>
</dbReference>
<gene>
    <name evidence="13" type="ORF">FHS09_000125</name>
</gene>
<dbReference type="Gene3D" id="2.170.130.10">
    <property type="entry name" value="TonB-dependent receptor, plug domain"/>
    <property type="match status" value="1"/>
</dbReference>
<evidence type="ECO:0000259" key="12">
    <source>
        <dbReference type="Pfam" id="PF07715"/>
    </source>
</evidence>
<dbReference type="EMBL" id="JACHWZ010000001">
    <property type="protein sequence ID" value="MBB3059324.1"/>
    <property type="molecule type" value="Genomic_DNA"/>
</dbReference>
<dbReference type="InterPro" id="IPR036942">
    <property type="entry name" value="Beta-barrel_TonB_sf"/>
</dbReference>
<dbReference type="RefSeq" id="WP_183455625.1">
    <property type="nucleotide sequence ID" value="NZ_JACHWZ010000001.1"/>
</dbReference>
<dbReference type="SUPFAM" id="SSF56935">
    <property type="entry name" value="Porins"/>
    <property type="match status" value="1"/>
</dbReference>
<feature type="domain" description="TonB-dependent receptor-like beta-barrel" evidence="11">
    <location>
        <begin position="340"/>
        <end position="814"/>
    </location>
</feature>
<evidence type="ECO:0000256" key="1">
    <source>
        <dbReference type="ARBA" id="ARBA00004571"/>
    </source>
</evidence>
<feature type="chain" id="PRO_5030584221" evidence="10">
    <location>
        <begin position="28"/>
        <end position="857"/>
    </location>
</feature>
<organism evidence="13 14">
    <name type="scientific">Microbulbifer rhizosphaerae</name>
    <dbReference type="NCBI Taxonomy" id="1562603"/>
    <lineage>
        <taxon>Bacteria</taxon>
        <taxon>Pseudomonadati</taxon>
        <taxon>Pseudomonadota</taxon>
        <taxon>Gammaproteobacteria</taxon>
        <taxon>Cellvibrionales</taxon>
        <taxon>Microbulbiferaceae</taxon>
        <taxon>Microbulbifer</taxon>
    </lineage>
</organism>
<evidence type="ECO:0000256" key="9">
    <source>
        <dbReference type="RuleBase" id="RU003357"/>
    </source>
</evidence>
<dbReference type="GO" id="GO:0009279">
    <property type="term" value="C:cell outer membrane"/>
    <property type="evidence" value="ECO:0007669"/>
    <property type="project" value="UniProtKB-SubCell"/>
</dbReference>
<feature type="domain" description="TonB-dependent receptor plug" evidence="12">
    <location>
        <begin position="52"/>
        <end position="162"/>
    </location>
</feature>
<dbReference type="PANTHER" id="PTHR40980">
    <property type="entry name" value="PLUG DOMAIN-CONTAINING PROTEIN"/>
    <property type="match status" value="1"/>
</dbReference>
<dbReference type="InterPro" id="IPR012910">
    <property type="entry name" value="Plug_dom"/>
</dbReference>
<evidence type="ECO:0000313" key="13">
    <source>
        <dbReference type="EMBL" id="MBB3059324.1"/>
    </source>
</evidence>
<dbReference type="Proteomes" id="UP000535937">
    <property type="component" value="Unassembled WGS sequence"/>
</dbReference>
<keyword evidence="3 8" id="KW-1134">Transmembrane beta strand</keyword>
<evidence type="ECO:0000256" key="4">
    <source>
        <dbReference type="ARBA" id="ARBA00022692"/>
    </source>
</evidence>
<keyword evidence="4 8" id="KW-0812">Transmembrane</keyword>
<evidence type="ECO:0000256" key="7">
    <source>
        <dbReference type="ARBA" id="ARBA00023237"/>
    </source>
</evidence>
<comment type="caution">
    <text evidence="13">The sequence shown here is derived from an EMBL/GenBank/DDBJ whole genome shotgun (WGS) entry which is preliminary data.</text>
</comment>
<comment type="similarity">
    <text evidence="8 9">Belongs to the TonB-dependent receptor family.</text>
</comment>
<keyword evidence="13" id="KW-0675">Receptor</keyword>
<protein>
    <submittedName>
        <fullName evidence="13">Iron complex outermembrane receptor protein</fullName>
    </submittedName>
</protein>
<keyword evidence="7 8" id="KW-0998">Cell outer membrane</keyword>
<dbReference type="NCBIfam" id="TIGR01782">
    <property type="entry name" value="TonB-Xanth-Caul"/>
    <property type="match status" value="1"/>
</dbReference>
<dbReference type="PROSITE" id="PS52016">
    <property type="entry name" value="TONB_DEPENDENT_REC_3"/>
    <property type="match status" value="1"/>
</dbReference>
<keyword evidence="2 8" id="KW-0813">Transport</keyword>
<name>A0A7W4Z8K9_9GAMM</name>
<dbReference type="InterPro" id="IPR037066">
    <property type="entry name" value="Plug_dom_sf"/>
</dbReference>
<evidence type="ECO:0000259" key="11">
    <source>
        <dbReference type="Pfam" id="PF00593"/>
    </source>
</evidence>
<dbReference type="PANTHER" id="PTHR40980:SF3">
    <property type="entry name" value="TONB-DEPENDENT RECEPTOR-LIKE BETA-BARREL DOMAIN-CONTAINING PROTEIN"/>
    <property type="match status" value="1"/>
</dbReference>
<dbReference type="InterPro" id="IPR039426">
    <property type="entry name" value="TonB-dep_rcpt-like"/>
</dbReference>
<keyword evidence="6 8" id="KW-0472">Membrane</keyword>
<evidence type="ECO:0000256" key="6">
    <source>
        <dbReference type="ARBA" id="ARBA00023136"/>
    </source>
</evidence>
<evidence type="ECO:0000256" key="5">
    <source>
        <dbReference type="ARBA" id="ARBA00023077"/>
    </source>
</evidence>
<evidence type="ECO:0000256" key="8">
    <source>
        <dbReference type="PROSITE-ProRule" id="PRU01360"/>
    </source>
</evidence>
<reference evidence="13 14" key="1">
    <citation type="submission" date="2020-08" db="EMBL/GenBank/DDBJ databases">
        <title>Genomic Encyclopedia of Type Strains, Phase III (KMG-III): the genomes of soil and plant-associated and newly described type strains.</title>
        <authorList>
            <person name="Whitman W."/>
        </authorList>
    </citation>
    <scope>NUCLEOTIDE SEQUENCE [LARGE SCALE GENOMIC DNA]</scope>
    <source>
        <strain evidence="13 14">CECT 8799</strain>
    </source>
</reference>
<comment type="subcellular location">
    <subcellularLocation>
        <location evidence="1 8">Cell outer membrane</location>
        <topology evidence="1 8">Multi-pass membrane protein</topology>
    </subcellularLocation>
</comment>
<proteinExistence type="inferred from homology"/>
<keyword evidence="5 9" id="KW-0798">TonB box</keyword>
<accession>A0A7W4Z8K9</accession>